<evidence type="ECO:0000313" key="3">
    <source>
        <dbReference type="Proteomes" id="UP000239322"/>
    </source>
</evidence>
<evidence type="ECO:0000313" key="2">
    <source>
        <dbReference type="EMBL" id="PRH77463.1"/>
    </source>
</evidence>
<sequence>MSTRVLCASTLYGAVTLAAALDSGCFAAADRTVLVVCTTAAIPETAVPLDRMPGFERLRDRFDRVVSWNEAIAPFHPSGWSPRADDAPLWERYLRMLWELGDEPVELALESLQVPPALSLARLFPDAPIDVYADGLMSYGPTRSKLDPLVGERVRRLLHLDLVPGLRPLLLAEFSTVPEVIPTAAFTAVVASLAEGRPESAAEAAEPGGGALLLGQYLSALAILTPDEEEELHLSMVRGAVAEGHTRLLFKPHPVAPASWTHALEQEAAALGAELTVIDRPELAEVLLLRLRPALVVACFSTGLFTAAHFYGVPVARVGTGLLLERLTPYENSNRVPVTLADALLPDLAAGGRSGPPYAAGDPLGPAGGNLPGLVAAVGYAMQPKIRPDLRTAAERFLGAHLDETVRRYFKRRRLTALGLPGGLPAPRRAVVRRLARRPAVRRVALRVRRAAGR</sequence>
<comment type="caution">
    <text evidence="2">The sequence shown here is derived from an EMBL/GenBank/DDBJ whole genome shotgun (WGS) entry which is preliminary data.</text>
</comment>
<keyword evidence="3" id="KW-1185">Reference proteome</keyword>
<accession>A0A2S9PSU8</accession>
<proteinExistence type="predicted"/>
<evidence type="ECO:0000256" key="1">
    <source>
        <dbReference type="SAM" id="SignalP"/>
    </source>
</evidence>
<feature type="chain" id="PRO_5015519143" evidence="1">
    <location>
        <begin position="29"/>
        <end position="454"/>
    </location>
</feature>
<keyword evidence="1" id="KW-0732">Signal</keyword>
<feature type="signal peptide" evidence="1">
    <location>
        <begin position="1"/>
        <end position="28"/>
    </location>
</feature>
<dbReference type="Proteomes" id="UP000239322">
    <property type="component" value="Unassembled WGS sequence"/>
</dbReference>
<dbReference type="OrthoDB" id="3723482at2"/>
<name>A0A2S9PSU8_9ACTN</name>
<gene>
    <name evidence="2" type="ORF">C6N75_20140</name>
</gene>
<organism evidence="2 3">
    <name type="scientific">Streptomyces solincola</name>
    <dbReference type="NCBI Taxonomy" id="2100817"/>
    <lineage>
        <taxon>Bacteria</taxon>
        <taxon>Bacillati</taxon>
        <taxon>Actinomycetota</taxon>
        <taxon>Actinomycetes</taxon>
        <taxon>Kitasatosporales</taxon>
        <taxon>Streptomycetaceae</taxon>
        <taxon>Streptomyces</taxon>
    </lineage>
</organism>
<protein>
    <submittedName>
        <fullName evidence="2">Uncharacterized protein</fullName>
    </submittedName>
</protein>
<dbReference type="InterPro" id="IPR010866">
    <property type="entry name" value="A-2_8-polyST"/>
</dbReference>
<dbReference type="EMBL" id="PVLV01000314">
    <property type="protein sequence ID" value="PRH77463.1"/>
    <property type="molecule type" value="Genomic_DNA"/>
</dbReference>
<reference evidence="2 3" key="1">
    <citation type="submission" date="2018-03" db="EMBL/GenBank/DDBJ databases">
        <title>Novel Streptomyces sp. from soil.</title>
        <authorList>
            <person name="Tan G.Y.A."/>
            <person name="Lee Z.Y."/>
        </authorList>
    </citation>
    <scope>NUCLEOTIDE SEQUENCE [LARGE SCALE GENOMIC DNA]</scope>
    <source>
        <strain evidence="2 3">ST5x</strain>
    </source>
</reference>
<dbReference type="AlphaFoldDB" id="A0A2S9PSU8"/>
<dbReference type="Pfam" id="PF07388">
    <property type="entry name" value="A-2_8-polyST"/>
    <property type="match status" value="1"/>
</dbReference>
<dbReference type="RefSeq" id="WP_105870315.1">
    <property type="nucleotide sequence ID" value="NZ_PVLV01000314.1"/>
</dbReference>